<reference evidence="1" key="1">
    <citation type="journal article" date="2014" name="Int. J. Syst. Evol. Microbiol.">
        <title>Complete genome sequence of Corynebacterium casei LMG S-19264T (=DSM 44701T), isolated from a smear-ripened cheese.</title>
        <authorList>
            <consortium name="US DOE Joint Genome Institute (JGI-PGF)"/>
            <person name="Walter F."/>
            <person name="Albersmeier A."/>
            <person name="Kalinowski J."/>
            <person name="Ruckert C."/>
        </authorList>
    </citation>
    <scope>NUCLEOTIDE SEQUENCE</scope>
    <source>
        <strain evidence="1">KCTC 32437</strain>
    </source>
</reference>
<proteinExistence type="predicted"/>
<dbReference type="AlphaFoldDB" id="A0A918RT86"/>
<evidence type="ECO:0000313" key="1">
    <source>
        <dbReference type="EMBL" id="GHA11398.1"/>
    </source>
</evidence>
<keyword evidence="2" id="KW-1185">Reference proteome</keyword>
<sequence length="85" mass="9554">MSDAIQIHKVWHCASDSEVGVVARWKARVGDWTIWHGAIRRDNESILHVVMPGRGSCGISLSRESETWRDLEAAVLSAWQSGKLR</sequence>
<evidence type="ECO:0000313" key="2">
    <source>
        <dbReference type="Proteomes" id="UP000646579"/>
    </source>
</evidence>
<reference evidence="1" key="2">
    <citation type="submission" date="2020-09" db="EMBL/GenBank/DDBJ databases">
        <authorList>
            <person name="Sun Q."/>
            <person name="Kim S."/>
        </authorList>
    </citation>
    <scope>NUCLEOTIDE SEQUENCE</scope>
    <source>
        <strain evidence="1">KCTC 32437</strain>
    </source>
</reference>
<dbReference type="Proteomes" id="UP000646579">
    <property type="component" value="Unassembled WGS sequence"/>
</dbReference>
<gene>
    <name evidence="1" type="ORF">GCM10007989_02130</name>
</gene>
<accession>A0A918RT86</accession>
<protein>
    <submittedName>
        <fullName evidence="1">Uncharacterized protein</fullName>
    </submittedName>
</protein>
<dbReference type="EMBL" id="BMZE01000001">
    <property type="protein sequence ID" value="GHA11398.1"/>
    <property type="molecule type" value="Genomic_DNA"/>
</dbReference>
<organism evidence="1 2">
    <name type="scientific">Devosia pacifica</name>
    <dbReference type="NCBI Taxonomy" id="1335967"/>
    <lineage>
        <taxon>Bacteria</taxon>
        <taxon>Pseudomonadati</taxon>
        <taxon>Pseudomonadota</taxon>
        <taxon>Alphaproteobacteria</taxon>
        <taxon>Hyphomicrobiales</taxon>
        <taxon>Devosiaceae</taxon>
        <taxon>Devosia</taxon>
    </lineage>
</organism>
<name>A0A918RT86_9HYPH</name>
<comment type="caution">
    <text evidence="1">The sequence shown here is derived from an EMBL/GenBank/DDBJ whole genome shotgun (WGS) entry which is preliminary data.</text>
</comment>